<dbReference type="eggNOG" id="COG0537">
    <property type="taxonomic scope" value="Bacteria"/>
</dbReference>
<dbReference type="PANTHER" id="PTHR46648:SF1">
    <property type="entry name" value="ADENOSINE 5'-MONOPHOSPHORAMIDASE HNT1"/>
    <property type="match status" value="1"/>
</dbReference>
<dbReference type="GO" id="GO:0009117">
    <property type="term" value="P:nucleotide metabolic process"/>
    <property type="evidence" value="ECO:0007669"/>
    <property type="project" value="TreeGrafter"/>
</dbReference>
<sequence length="126" mass="14215">MQKLSEEERDCFICRKHRGEIAVAGGAIYEDNLVYAGHIYSPEEPVYLGYIMAELKRHTPDLAEQTDEEAQALGLLIARLSRALKQSEQAEHIYALVSGHGVQHLHMHLIPRYPGENDPNDPVSRP</sequence>
<dbReference type="InterPro" id="IPR001310">
    <property type="entry name" value="Histidine_triad_HIT"/>
</dbReference>
<dbReference type="InParanoid" id="D6TTZ0"/>
<keyword evidence="4" id="KW-1185">Reference proteome</keyword>
<evidence type="ECO:0000313" key="3">
    <source>
        <dbReference type="EMBL" id="EFH83891.1"/>
    </source>
</evidence>
<dbReference type="PROSITE" id="PS51084">
    <property type="entry name" value="HIT_2"/>
    <property type="match status" value="1"/>
</dbReference>
<dbReference type="GO" id="GO:0003824">
    <property type="term" value="F:catalytic activity"/>
    <property type="evidence" value="ECO:0007669"/>
    <property type="project" value="InterPro"/>
</dbReference>
<dbReference type="Pfam" id="PF01230">
    <property type="entry name" value="HIT"/>
    <property type="match status" value="1"/>
</dbReference>
<dbReference type="PANTHER" id="PTHR46648">
    <property type="entry name" value="HIT FAMILY PROTEIN 1"/>
    <property type="match status" value="1"/>
</dbReference>
<feature type="domain" description="HIT" evidence="2">
    <location>
        <begin position="12"/>
        <end position="121"/>
    </location>
</feature>
<evidence type="ECO:0000313" key="4">
    <source>
        <dbReference type="Proteomes" id="UP000004508"/>
    </source>
</evidence>
<dbReference type="EMBL" id="ADVG01000003">
    <property type="protein sequence ID" value="EFH83891.1"/>
    <property type="molecule type" value="Genomic_DNA"/>
</dbReference>
<protein>
    <submittedName>
        <fullName evidence="3">Histidine triad (HIT) protein</fullName>
    </submittedName>
</protein>
<dbReference type="Proteomes" id="UP000004508">
    <property type="component" value="Unassembled WGS sequence"/>
</dbReference>
<organism evidence="3 4">
    <name type="scientific">Ktedonobacter racemifer DSM 44963</name>
    <dbReference type="NCBI Taxonomy" id="485913"/>
    <lineage>
        <taxon>Bacteria</taxon>
        <taxon>Bacillati</taxon>
        <taxon>Chloroflexota</taxon>
        <taxon>Ktedonobacteria</taxon>
        <taxon>Ktedonobacterales</taxon>
        <taxon>Ktedonobacteraceae</taxon>
        <taxon>Ktedonobacter</taxon>
    </lineage>
</organism>
<accession>D6TTZ0</accession>
<dbReference type="Gene3D" id="3.30.428.10">
    <property type="entry name" value="HIT-like"/>
    <property type="match status" value="1"/>
</dbReference>
<dbReference type="STRING" id="485913.Krac_4894"/>
<dbReference type="InterPro" id="IPR011146">
    <property type="entry name" value="HIT-like"/>
</dbReference>
<reference evidence="3 4" key="1">
    <citation type="journal article" date="2011" name="Stand. Genomic Sci.">
        <title>Non-contiguous finished genome sequence and contextual data of the filamentous soil bacterium Ktedonobacter racemifer type strain (SOSP1-21).</title>
        <authorList>
            <person name="Chang Y.J."/>
            <person name="Land M."/>
            <person name="Hauser L."/>
            <person name="Chertkov O."/>
            <person name="Del Rio T.G."/>
            <person name="Nolan M."/>
            <person name="Copeland A."/>
            <person name="Tice H."/>
            <person name="Cheng J.F."/>
            <person name="Lucas S."/>
            <person name="Han C."/>
            <person name="Goodwin L."/>
            <person name="Pitluck S."/>
            <person name="Ivanova N."/>
            <person name="Ovchinikova G."/>
            <person name="Pati A."/>
            <person name="Chen A."/>
            <person name="Palaniappan K."/>
            <person name="Mavromatis K."/>
            <person name="Liolios K."/>
            <person name="Brettin T."/>
            <person name="Fiebig A."/>
            <person name="Rohde M."/>
            <person name="Abt B."/>
            <person name="Goker M."/>
            <person name="Detter J.C."/>
            <person name="Woyke T."/>
            <person name="Bristow J."/>
            <person name="Eisen J.A."/>
            <person name="Markowitz V."/>
            <person name="Hugenholtz P."/>
            <person name="Kyrpides N.C."/>
            <person name="Klenk H.P."/>
            <person name="Lapidus A."/>
        </authorList>
    </citation>
    <scope>NUCLEOTIDE SEQUENCE [LARGE SCALE GENOMIC DNA]</scope>
    <source>
        <strain evidence="4">DSM 44963</strain>
    </source>
</reference>
<proteinExistence type="predicted"/>
<evidence type="ECO:0000256" key="1">
    <source>
        <dbReference type="PROSITE-ProRule" id="PRU00464"/>
    </source>
</evidence>
<dbReference type="InterPro" id="IPR036265">
    <property type="entry name" value="HIT-like_sf"/>
</dbReference>
<comment type="caution">
    <text evidence="3">The sequence shown here is derived from an EMBL/GenBank/DDBJ whole genome shotgun (WGS) entry which is preliminary data.</text>
</comment>
<dbReference type="AlphaFoldDB" id="D6TTZ0"/>
<gene>
    <name evidence="3" type="ORF">Krac_4894</name>
</gene>
<feature type="short sequence motif" description="Histidine triad motif" evidence="1">
    <location>
        <begin position="104"/>
        <end position="108"/>
    </location>
</feature>
<name>D6TTZ0_KTERA</name>
<dbReference type="SUPFAM" id="SSF54197">
    <property type="entry name" value="HIT-like"/>
    <property type="match status" value="1"/>
</dbReference>
<dbReference type="OrthoDB" id="9784774at2"/>
<evidence type="ECO:0000259" key="2">
    <source>
        <dbReference type="PROSITE" id="PS51084"/>
    </source>
</evidence>